<dbReference type="InterPro" id="IPR033880">
    <property type="entry name" value="SPFH_YdjI"/>
</dbReference>
<dbReference type="AlphaFoldDB" id="A0A921LVC0"/>
<comment type="caution">
    <text evidence="3">The sequence shown here is derived from an EMBL/GenBank/DDBJ whole genome shotgun (WGS) entry which is preliminary data.</text>
</comment>
<dbReference type="PANTHER" id="PTHR37826">
    <property type="entry name" value="FLOTILLIN BAND_7_5 DOMAIN PROTEIN"/>
    <property type="match status" value="1"/>
</dbReference>
<dbReference type="CDD" id="cd03408">
    <property type="entry name" value="SPFH_like_u1"/>
    <property type="match status" value="1"/>
</dbReference>
<evidence type="ECO:0000313" key="4">
    <source>
        <dbReference type="Proteomes" id="UP000786560"/>
    </source>
</evidence>
<gene>
    <name evidence="3" type="ORF">K8U73_02770</name>
</gene>
<reference evidence="3" key="2">
    <citation type="submission" date="2021-09" db="EMBL/GenBank/DDBJ databases">
        <authorList>
            <person name="Gilroy R."/>
        </authorList>
    </citation>
    <scope>NUCLEOTIDE SEQUENCE</scope>
    <source>
        <strain evidence="3">ChiBcolR7-4860</strain>
    </source>
</reference>
<evidence type="ECO:0000259" key="1">
    <source>
        <dbReference type="Pfam" id="PF09851"/>
    </source>
</evidence>
<accession>A0A921LVC0</accession>
<dbReference type="EMBL" id="DYUX01000010">
    <property type="protein sequence ID" value="HJG41298.1"/>
    <property type="molecule type" value="Genomic_DNA"/>
</dbReference>
<protein>
    <submittedName>
        <fullName evidence="3">SPFH domain-containing protein</fullName>
    </submittedName>
</protein>
<dbReference type="Proteomes" id="UP000786560">
    <property type="component" value="Unassembled WGS sequence"/>
</dbReference>
<sequence length="391" mass="42634">MAIFKAFSGSISGTFADLWKDIITSGPFHEHTVVSPGILKQSNNERGANENGSEGIISNGSHIYVPENTAAFIFSESGIENVIIEPGGYEYRNGEESILAGDGIGSLFKQIGDRFTFGGQPVETKHVSFINLREIRGIKFGTRAPVAYHDRFYGTDLEIRSRGTMSLKVTDPVRFVRNFVPANATTYSFDQPGAREQILSEFVQSFIVAINSLSDEYRIAQLPAQANSIADRIRNDQASAGTWEQRFGFRVVGVGIESIEFTEQSRLLVQQYASNKMNVSAYEGISQRAGNIAAQQHIAQGIEQHGLGEGGGMLFGMNLAQAMDPLTATAGHQSIVAADAVTPTNHPQQESAPQMSVEQQIDAVKKLKELLDIGVLTQQEFDAKKKDILGL</sequence>
<dbReference type="PANTHER" id="PTHR37826:SF2">
    <property type="entry name" value="ZINC-RIBBON DOMAIN-CONTAINING PROTEIN"/>
    <property type="match status" value="1"/>
</dbReference>
<evidence type="ECO:0000259" key="2">
    <source>
        <dbReference type="Pfam" id="PF13421"/>
    </source>
</evidence>
<organism evidence="3 4">
    <name type="scientific">Bifidobacterium pullorum subsp. gallinarum</name>
    <dbReference type="NCBI Taxonomy" id="78344"/>
    <lineage>
        <taxon>Bacteria</taxon>
        <taxon>Bacillati</taxon>
        <taxon>Actinomycetota</taxon>
        <taxon>Actinomycetes</taxon>
        <taxon>Bifidobacteriales</taxon>
        <taxon>Bifidobacteriaceae</taxon>
        <taxon>Bifidobacterium</taxon>
    </lineage>
</organism>
<evidence type="ECO:0000313" key="3">
    <source>
        <dbReference type="EMBL" id="HJG41298.1"/>
    </source>
</evidence>
<dbReference type="InterPro" id="IPR018649">
    <property type="entry name" value="SHOCT"/>
</dbReference>
<dbReference type="Pfam" id="PF13421">
    <property type="entry name" value="Band_7_1"/>
    <property type="match status" value="1"/>
</dbReference>
<reference evidence="3" key="1">
    <citation type="journal article" date="2021" name="PeerJ">
        <title>Extensive microbial diversity within the chicken gut microbiome revealed by metagenomics and culture.</title>
        <authorList>
            <person name="Gilroy R."/>
            <person name="Ravi A."/>
            <person name="Getino M."/>
            <person name="Pursley I."/>
            <person name="Horton D.L."/>
            <person name="Alikhan N.F."/>
            <person name="Baker D."/>
            <person name="Gharbi K."/>
            <person name="Hall N."/>
            <person name="Watson M."/>
            <person name="Adriaenssens E.M."/>
            <person name="Foster-Nyarko E."/>
            <person name="Jarju S."/>
            <person name="Secka A."/>
            <person name="Antonio M."/>
            <person name="Oren A."/>
            <person name="Chaudhuri R.R."/>
            <person name="La Ragione R."/>
            <person name="Hildebrand F."/>
            <person name="Pallen M.J."/>
        </authorList>
    </citation>
    <scope>NUCLEOTIDE SEQUENCE</scope>
    <source>
        <strain evidence="3">ChiBcolR7-4860</strain>
    </source>
</reference>
<feature type="domain" description="SPFH" evidence="2">
    <location>
        <begin position="57"/>
        <end position="266"/>
    </location>
</feature>
<feature type="domain" description="SHOCT" evidence="1">
    <location>
        <begin position="362"/>
        <end position="389"/>
    </location>
</feature>
<dbReference type="RefSeq" id="WP_278710914.1">
    <property type="nucleotide sequence ID" value="NZ_DYUX01000010.1"/>
</dbReference>
<proteinExistence type="predicted"/>
<name>A0A921LVC0_9BIFI</name>
<dbReference type="Pfam" id="PF09851">
    <property type="entry name" value="SHOCT"/>
    <property type="match status" value="1"/>
</dbReference>